<sequence length="71" mass="7634">MPISGIGTCSGEDIEIGEVPNRALDAYTRAFDAAKDLHAQAEHAIATKDEALQALMDDMKMPPCATFSFAY</sequence>
<name>A0A450UD61_9GAMM</name>
<protein>
    <submittedName>
        <fullName evidence="1">Uncharacterized protein</fullName>
    </submittedName>
</protein>
<gene>
    <name evidence="1" type="ORF">BECKLFY1418B_GA0070995_101938</name>
</gene>
<accession>A0A450UD61</accession>
<proteinExistence type="predicted"/>
<dbReference type="AlphaFoldDB" id="A0A450UD61"/>
<organism evidence="1">
    <name type="scientific">Candidatus Kentrum sp. LFY</name>
    <dbReference type="NCBI Taxonomy" id="2126342"/>
    <lineage>
        <taxon>Bacteria</taxon>
        <taxon>Pseudomonadati</taxon>
        <taxon>Pseudomonadota</taxon>
        <taxon>Gammaproteobacteria</taxon>
        <taxon>Candidatus Kentrum</taxon>
    </lineage>
</organism>
<reference evidence="1" key="1">
    <citation type="submission" date="2019-02" db="EMBL/GenBank/DDBJ databases">
        <authorList>
            <person name="Gruber-Vodicka R. H."/>
            <person name="Seah K. B. B."/>
        </authorList>
    </citation>
    <scope>NUCLEOTIDE SEQUENCE</scope>
    <source>
        <strain evidence="1">BECK_M7</strain>
    </source>
</reference>
<dbReference type="EMBL" id="CAADFF010000019">
    <property type="protein sequence ID" value="VFJ90338.1"/>
    <property type="molecule type" value="Genomic_DNA"/>
</dbReference>
<evidence type="ECO:0000313" key="1">
    <source>
        <dbReference type="EMBL" id="VFJ90338.1"/>
    </source>
</evidence>